<evidence type="ECO:0000256" key="3">
    <source>
        <dbReference type="ARBA" id="ARBA00022842"/>
    </source>
</evidence>
<dbReference type="InterPro" id="IPR020583">
    <property type="entry name" value="Inositol_monoP_metal-BS"/>
</dbReference>
<dbReference type="GO" id="GO:0050427">
    <property type="term" value="P:3'-phosphoadenosine 5'-phosphosulfate metabolic process"/>
    <property type="evidence" value="ECO:0007669"/>
    <property type="project" value="TreeGrafter"/>
</dbReference>
<evidence type="ECO:0000256" key="5">
    <source>
        <dbReference type="PIRSR" id="PIRSR600760-2"/>
    </source>
</evidence>
<dbReference type="GO" id="GO:0000287">
    <property type="term" value="F:magnesium ion binding"/>
    <property type="evidence" value="ECO:0007669"/>
    <property type="project" value="UniProtKB-UniRule"/>
</dbReference>
<feature type="binding site" evidence="5">
    <location>
        <position position="88"/>
    </location>
    <ligand>
        <name>Mg(2+)</name>
        <dbReference type="ChEBI" id="CHEBI:18420"/>
        <label>1</label>
        <note>catalytic</note>
    </ligand>
</feature>
<feature type="binding site" evidence="5">
    <location>
        <position position="87"/>
    </location>
    <ligand>
        <name>Mg(2+)</name>
        <dbReference type="ChEBI" id="CHEBI:18420"/>
        <label>1</label>
        <note>catalytic</note>
    </ligand>
</feature>
<dbReference type="HAMAP" id="MF_02095">
    <property type="entry name" value="CysQ"/>
    <property type="match status" value="1"/>
</dbReference>
<proteinExistence type="inferred from homology"/>
<dbReference type="PROSITE" id="PS00629">
    <property type="entry name" value="IMP_1"/>
    <property type="match status" value="1"/>
</dbReference>
<evidence type="ECO:0000256" key="4">
    <source>
        <dbReference type="HAMAP-Rule" id="MF_02095"/>
    </source>
</evidence>
<feature type="binding site" evidence="5">
    <location>
        <position position="85"/>
    </location>
    <ligand>
        <name>Mg(2+)</name>
        <dbReference type="ChEBI" id="CHEBI:18420"/>
        <label>1</label>
        <note>catalytic</note>
    </ligand>
</feature>
<dbReference type="SUPFAM" id="SSF56655">
    <property type="entry name" value="Carbohydrate phosphatase"/>
    <property type="match status" value="1"/>
</dbReference>
<comment type="cofactor">
    <cofactor evidence="4 5">
        <name>Mg(2+)</name>
        <dbReference type="ChEBI" id="CHEBI:18420"/>
    </cofactor>
</comment>
<keyword evidence="4" id="KW-1003">Cell membrane</keyword>
<comment type="subcellular location">
    <subcellularLocation>
        <location evidence="4">Cell membrane</location>
        <topology evidence="4">Peripheral membrane protein</topology>
        <orientation evidence="4">Cytoplasmic side</orientation>
    </subcellularLocation>
</comment>
<dbReference type="Pfam" id="PF00459">
    <property type="entry name" value="Inositol_P"/>
    <property type="match status" value="1"/>
</dbReference>
<feature type="binding site" evidence="5">
    <location>
        <position position="228"/>
    </location>
    <ligand>
        <name>Mg(2+)</name>
        <dbReference type="ChEBI" id="CHEBI:18420"/>
        <label>1</label>
        <note>catalytic</note>
    </ligand>
</feature>
<dbReference type="GO" id="GO:0008441">
    <property type="term" value="F:3'(2'),5'-bisphosphate nucleotidase activity"/>
    <property type="evidence" value="ECO:0007669"/>
    <property type="project" value="UniProtKB-UniRule"/>
</dbReference>
<feature type="binding site" evidence="4">
    <location>
        <position position="228"/>
    </location>
    <ligand>
        <name>substrate</name>
    </ligand>
</feature>
<dbReference type="PANTHER" id="PTHR43028">
    <property type="entry name" value="3'(2'),5'-BISPHOSPHATE NUCLEOTIDASE 1"/>
    <property type="match status" value="1"/>
</dbReference>
<dbReference type="FunFam" id="3.40.190.80:FF:000005">
    <property type="entry name" value="3'(2'),5'-bisphosphate nucleotidase CysQ"/>
    <property type="match status" value="1"/>
</dbReference>
<dbReference type="InterPro" id="IPR000760">
    <property type="entry name" value="Inositol_monophosphatase-like"/>
</dbReference>
<feature type="binding site" evidence="4">
    <location>
        <position position="85"/>
    </location>
    <ligand>
        <name>Mg(2+)</name>
        <dbReference type="ChEBI" id="CHEBI:18420"/>
        <label>1</label>
    </ligand>
</feature>
<evidence type="ECO:0000313" key="7">
    <source>
        <dbReference type="Proteomes" id="UP000823865"/>
    </source>
</evidence>
<evidence type="ECO:0000256" key="1">
    <source>
        <dbReference type="ARBA" id="ARBA00001625"/>
    </source>
</evidence>
<feature type="binding site" evidence="4">
    <location>
        <position position="85"/>
    </location>
    <ligand>
        <name>Mg(2+)</name>
        <dbReference type="ChEBI" id="CHEBI:18420"/>
        <label>2</label>
    </ligand>
</feature>
<dbReference type="CDD" id="cd01638">
    <property type="entry name" value="CysQ"/>
    <property type="match status" value="1"/>
</dbReference>
<sequence length="267" mass="29744">MELLYGAVCAALAAGKDILDVYLDPNSDFGIEKKADNSPLTIADKKAHERILSFLTQTPYPILSEEGKHMDYAVRKEWNTLWIVDPLDGTKEFIKKNGEFTVNIALVKGGVPVLGVIYVPVKEELYLAEEQLGAFKLQNIAPGSCPESMESLLHDACKLPMEQPEKKAFVIVASRSHLTPETQEYIEKMETLHEKVETRSSGSSIKICLVAEGAADVYPRFAPTMEWDTAAGHAIARAAGKQIWHTDLQSPLQYNKEDLLNPWFIVQ</sequence>
<evidence type="ECO:0000313" key="6">
    <source>
        <dbReference type="EMBL" id="MBU3853840.1"/>
    </source>
</evidence>
<reference evidence="6" key="2">
    <citation type="submission" date="2021-04" db="EMBL/GenBank/DDBJ databases">
        <authorList>
            <person name="Gilroy R."/>
        </authorList>
    </citation>
    <scope>NUCLEOTIDE SEQUENCE</scope>
    <source>
        <strain evidence="6">G3-2149</strain>
    </source>
</reference>
<dbReference type="EMBL" id="JAHLFU010000179">
    <property type="protein sequence ID" value="MBU3853840.1"/>
    <property type="molecule type" value="Genomic_DNA"/>
</dbReference>
<comment type="similarity">
    <text evidence="4">Belongs to the inositol monophosphatase superfamily. CysQ family.</text>
</comment>
<dbReference type="EC" id="3.1.3.7" evidence="4"/>
<dbReference type="PANTHER" id="PTHR43028:SF5">
    <property type="entry name" value="3'(2'),5'-BISPHOSPHATE NUCLEOTIDASE 1"/>
    <property type="match status" value="1"/>
</dbReference>
<reference evidence="6" key="1">
    <citation type="journal article" date="2021" name="PeerJ">
        <title>Extensive microbial diversity within the chicken gut microbiome revealed by metagenomics and culture.</title>
        <authorList>
            <person name="Gilroy R."/>
            <person name="Ravi A."/>
            <person name="Getino M."/>
            <person name="Pursley I."/>
            <person name="Horton D.L."/>
            <person name="Alikhan N.F."/>
            <person name="Baker D."/>
            <person name="Gharbi K."/>
            <person name="Hall N."/>
            <person name="Watson M."/>
            <person name="Adriaenssens E.M."/>
            <person name="Foster-Nyarko E."/>
            <person name="Jarju S."/>
            <person name="Secka A."/>
            <person name="Antonio M."/>
            <person name="Oren A."/>
            <person name="Chaudhuri R.R."/>
            <person name="La Ragione R."/>
            <person name="Hildebrand F."/>
            <person name="Pallen M.J."/>
        </authorList>
    </citation>
    <scope>NUCLEOTIDE SEQUENCE</scope>
    <source>
        <strain evidence="6">G3-2149</strain>
    </source>
</reference>
<dbReference type="AlphaFoldDB" id="A0A9E2L6L0"/>
<dbReference type="Proteomes" id="UP000823865">
    <property type="component" value="Unassembled WGS sequence"/>
</dbReference>
<feature type="binding site" evidence="4">
    <location>
        <position position="65"/>
    </location>
    <ligand>
        <name>substrate</name>
    </ligand>
</feature>
<feature type="binding site" evidence="4">
    <location>
        <position position="228"/>
    </location>
    <ligand>
        <name>Mg(2+)</name>
        <dbReference type="ChEBI" id="CHEBI:18420"/>
        <label>2</label>
    </ligand>
</feature>
<gene>
    <name evidence="4 6" type="primary">cysQ</name>
    <name evidence="6" type="ORF">H9789_08520</name>
</gene>
<keyword evidence="3 4" id="KW-0460">Magnesium</keyword>
<evidence type="ECO:0000256" key="2">
    <source>
        <dbReference type="ARBA" id="ARBA00022723"/>
    </source>
</evidence>
<feature type="binding site" evidence="4">
    <location>
        <position position="65"/>
    </location>
    <ligand>
        <name>Mg(2+)</name>
        <dbReference type="ChEBI" id="CHEBI:18420"/>
        <label>1</label>
    </ligand>
</feature>
<dbReference type="GO" id="GO:0000103">
    <property type="term" value="P:sulfate assimilation"/>
    <property type="evidence" value="ECO:0007669"/>
    <property type="project" value="TreeGrafter"/>
</dbReference>
<dbReference type="InterPro" id="IPR006240">
    <property type="entry name" value="CysQ"/>
</dbReference>
<feature type="binding site" evidence="4">
    <location>
        <begin position="87"/>
        <end position="90"/>
    </location>
    <ligand>
        <name>substrate</name>
    </ligand>
</feature>
<comment type="function">
    <text evidence="4">Converts adenosine-3',5'-bisphosphate (PAP) to AMP.</text>
</comment>
<comment type="caution">
    <text evidence="6">The sequence shown here is derived from an EMBL/GenBank/DDBJ whole genome shotgun (WGS) entry which is preliminary data.</text>
</comment>
<dbReference type="Gene3D" id="3.40.190.80">
    <property type="match status" value="1"/>
</dbReference>
<keyword evidence="2 4" id="KW-0479">Metal-binding</keyword>
<protein>
    <recommendedName>
        <fullName evidence="4">3'(2'),5'-bisphosphate nucleotidase CysQ</fullName>
        <ecNumber evidence="4">3.1.3.7</ecNumber>
    </recommendedName>
    <alternativeName>
        <fullName evidence="4">3'(2'),5-bisphosphonucleoside 3'(2')-phosphohydrolase</fullName>
    </alternativeName>
    <alternativeName>
        <fullName evidence="4">3'-phosphoadenosine 5'-phosphate phosphatase</fullName>
        <shortName evidence="4">PAP phosphatase</shortName>
    </alternativeName>
</protein>
<feature type="binding site" evidence="5">
    <location>
        <position position="65"/>
    </location>
    <ligand>
        <name>Mg(2+)</name>
        <dbReference type="ChEBI" id="CHEBI:18420"/>
        <label>1</label>
        <note>catalytic</note>
    </ligand>
</feature>
<feature type="binding site" evidence="4">
    <location>
        <position position="88"/>
    </location>
    <ligand>
        <name>Mg(2+)</name>
        <dbReference type="ChEBI" id="CHEBI:18420"/>
        <label>2</label>
    </ligand>
</feature>
<accession>A0A9E2L6L0</accession>
<feature type="binding site" evidence="4">
    <location>
        <position position="87"/>
    </location>
    <ligand>
        <name>Mg(2+)</name>
        <dbReference type="ChEBI" id="CHEBI:18420"/>
        <label>1</label>
    </ligand>
</feature>
<dbReference type="NCBIfam" id="TIGR01331">
    <property type="entry name" value="bisphos_cysQ"/>
    <property type="match status" value="1"/>
</dbReference>
<dbReference type="InterPro" id="IPR050725">
    <property type="entry name" value="CysQ/Inositol_MonoPase"/>
</dbReference>
<dbReference type="GO" id="GO:0005886">
    <property type="term" value="C:plasma membrane"/>
    <property type="evidence" value="ECO:0007669"/>
    <property type="project" value="UniProtKB-SubCell"/>
</dbReference>
<organism evidence="6 7">
    <name type="scientific">Candidatus Paraprevotella stercoravium</name>
    <dbReference type="NCBI Taxonomy" id="2838725"/>
    <lineage>
        <taxon>Bacteria</taxon>
        <taxon>Pseudomonadati</taxon>
        <taxon>Bacteroidota</taxon>
        <taxon>Bacteroidia</taxon>
        <taxon>Bacteroidales</taxon>
        <taxon>Prevotellaceae</taxon>
        <taxon>Paraprevotella</taxon>
    </lineage>
</organism>
<name>A0A9E2L6L0_9BACT</name>
<dbReference type="Gene3D" id="3.30.540.10">
    <property type="entry name" value="Fructose-1,6-Bisphosphatase, subunit A, domain 1"/>
    <property type="match status" value="1"/>
</dbReference>
<keyword evidence="4 6" id="KW-0378">Hydrolase</keyword>
<comment type="catalytic activity">
    <reaction evidence="1 4">
        <text>adenosine 3',5'-bisphosphate + H2O = AMP + phosphate</text>
        <dbReference type="Rhea" id="RHEA:10040"/>
        <dbReference type="ChEBI" id="CHEBI:15377"/>
        <dbReference type="ChEBI" id="CHEBI:43474"/>
        <dbReference type="ChEBI" id="CHEBI:58343"/>
        <dbReference type="ChEBI" id="CHEBI:456215"/>
        <dbReference type="EC" id="3.1.3.7"/>
    </reaction>
</comment>
<keyword evidence="4" id="KW-0472">Membrane</keyword>